<keyword evidence="2" id="KW-0677">Repeat</keyword>
<sequence length="100" mass="11443">MKHDRQLFRAQFSPDGKFIAAGGQDKLVHVWELEGDKKKTLNAHKTWVSSLVFHPKTKRLFTADYLGVIHCWDYEAGGKSRWTIPNADRNNVHALVVTPD</sequence>
<protein>
    <submittedName>
        <fullName evidence="3">Uncharacterized protein</fullName>
    </submittedName>
</protein>
<gene>
    <name evidence="3" type="ORF">METZ01_LOCUS288675</name>
</gene>
<dbReference type="SMART" id="SM00320">
    <property type="entry name" value="WD40"/>
    <property type="match status" value="2"/>
</dbReference>
<dbReference type="PANTHER" id="PTHR19848">
    <property type="entry name" value="WD40 REPEAT PROTEIN"/>
    <property type="match status" value="1"/>
</dbReference>
<dbReference type="EMBL" id="UINC01086923">
    <property type="protein sequence ID" value="SVC35821.1"/>
    <property type="molecule type" value="Genomic_DNA"/>
</dbReference>
<feature type="non-terminal residue" evidence="3">
    <location>
        <position position="100"/>
    </location>
</feature>
<dbReference type="PROSITE" id="PS50294">
    <property type="entry name" value="WD_REPEATS_REGION"/>
    <property type="match status" value="1"/>
</dbReference>
<dbReference type="InterPro" id="IPR019775">
    <property type="entry name" value="WD40_repeat_CS"/>
</dbReference>
<name>A0A382LLQ0_9ZZZZ</name>
<dbReference type="PANTHER" id="PTHR19848:SF8">
    <property type="entry name" value="F-BOX AND WD REPEAT DOMAIN CONTAINING 7"/>
    <property type="match status" value="1"/>
</dbReference>
<evidence type="ECO:0000313" key="3">
    <source>
        <dbReference type="EMBL" id="SVC35821.1"/>
    </source>
</evidence>
<dbReference type="PROSITE" id="PS50082">
    <property type="entry name" value="WD_REPEATS_2"/>
    <property type="match status" value="2"/>
</dbReference>
<proteinExistence type="predicted"/>
<dbReference type="Gene3D" id="2.130.10.10">
    <property type="entry name" value="YVTN repeat-like/Quinoprotein amine dehydrogenase"/>
    <property type="match status" value="1"/>
</dbReference>
<organism evidence="3">
    <name type="scientific">marine metagenome</name>
    <dbReference type="NCBI Taxonomy" id="408172"/>
    <lineage>
        <taxon>unclassified sequences</taxon>
        <taxon>metagenomes</taxon>
        <taxon>ecological metagenomes</taxon>
    </lineage>
</organism>
<dbReference type="InterPro" id="IPR015943">
    <property type="entry name" value="WD40/YVTN_repeat-like_dom_sf"/>
</dbReference>
<dbReference type="PROSITE" id="PS00678">
    <property type="entry name" value="WD_REPEATS_1"/>
    <property type="match status" value="1"/>
</dbReference>
<dbReference type="InterPro" id="IPR036322">
    <property type="entry name" value="WD40_repeat_dom_sf"/>
</dbReference>
<dbReference type="InterPro" id="IPR001680">
    <property type="entry name" value="WD40_rpt"/>
</dbReference>
<accession>A0A382LLQ0</accession>
<dbReference type="SUPFAM" id="SSF50978">
    <property type="entry name" value="WD40 repeat-like"/>
    <property type="match status" value="1"/>
</dbReference>
<dbReference type="Pfam" id="PF00400">
    <property type="entry name" value="WD40"/>
    <property type="match status" value="2"/>
</dbReference>
<dbReference type="AlphaFoldDB" id="A0A382LLQ0"/>
<reference evidence="3" key="1">
    <citation type="submission" date="2018-05" db="EMBL/GenBank/DDBJ databases">
        <authorList>
            <person name="Lanie J.A."/>
            <person name="Ng W.-L."/>
            <person name="Kazmierczak K.M."/>
            <person name="Andrzejewski T.M."/>
            <person name="Davidsen T.M."/>
            <person name="Wayne K.J."/>
            <person name="Tettelin H."/>
            <person name="Glass J.I."/>
            <person name="Rusch D."/>
            <person name="Podicherti R."/>
            <person name="Tsui H.-C.T."/>
            <person name="Winkler M.E."/>
        </authorList>
    </citation>
    <scope>NUCLEOTIDE SEQUENCE</scope>
</reference>
<evidence type="ECO:0000256" key="2">
    <source>
        <dbReference type="ARBA" id="ARBA00022737"/>
    </source>
</evidence>
<evidence type="ECO:0000256" key="1">
    <source>
        <dbReference type="ARBA" id="ARBA00022574"/>
    </source>
</evidence>
<keyword evidence="1" id="KW-0853">WD repeat</keyword>